<accession>A0A7S0T8X2</accession>
<feature type="signal peptide" evidence="2">
    <location>
        <begin position="1"/>
        <end position="19"/>
    </location>
</feature>
<reference evidence="3" key="1">
    <citation type="submission" date="2021-01" db="EMBL/GenBank/DDBJ databases">
        <authorList>
            <person name="Corre E."/>
            <person name="Pelletier E."/>
            <person name="Niang G."/>
            <person name="Scheremetjew M."/>
            <person name="Finn R."/>
            <person name="Kale V."/>
            <person name="Holt S."/>
            <person name="Cochrane G."/>
            <person name="Meng A."/>
            <person name="Brown T."/>
            <person name="Cohen L."/>
        </authorList>
    </citation>
    <scope>NUCLEOTIDE SEQUENCE</scope>
    <source>
        <strain evidence="3">B596</strain>
    </source>
</reference>
<organism evidence="3">
    <name type="scientific">Pseudo-nitzschia delicatissima</name>
    <dbReference type="NCBI Taxonomy" id="44447"/>
    <lineage>
        <taxon>Eukaryota</taxon>
        <taxon>Sar</taxon>
        <taxon>Stramenopiles</taxon>
        <taxon>Ochrophyta</taxon>
        <taxon>Bacillariophyta</taxon>
        <taxon>Bacillariophyceae</taxon>
        <taxon>Bacillariophycidae</taxon>
        <taxon>Bacillariales</taxon>
        <taxon>Bacillariaceae</taxon>
        <taxon>Pseudo-nitzschia</taxon>
    </lineage>
</organism>
<dbReference type="AlphaFoldDB" id="A0A7S0T8X2"/>
<name>A0A7S0T8X2_9STRA</name>
<keyword evidence="2" id="KW-0732">Signal</keyword>
<gene>
    <name evidence="3" type="ORF">PDEL0327_LOCUS574</name>
</gene>
<proteinExistence type="predicted"/>
<sequence>MMMLLRAQVLMLLAGSAMSLNHGNFIGGGDFDAKTATPEILENYLEFFNRLPPGYKPTTDEPSAAPFSVGPTGTPSVEPSIAPVPTKAPIPAGRFPSPVAPSPAPTRPWQLKKTPPPHLRPPVVTRTASYTAEWGSDAKGCQQVVPNVFFNCHEGGVIQLNGFGNAMCAVVADDRIACTQDDLDMDASIGFSCSGIRQPHLMATGTVGPNNARDCQVNGNIVKYLTLSRECDDSIVDTEETCNGGVPYEQGDTFYCASPAICGNGNSCEELKLEPLAMSNTNTDLSCSHVSPIEDLKDWEFPESHLSSVTVIDWRISGEMRGCKWRSPSILIKCEHGGALSLEEDYPFCNMLPENIAECHSFAPFSTESEEAMDLMVKCSGKSESQLVLTVEIYSQDVEALCDPEGTIIQSVMLSRGCGEVGSEDFFSVNHPSFCDAEDQVFAVDDYHSHCFVGNTCLNDHGCHTMSIPLLTADTGSGPHVPCTYVE</sequence>
<feature type="chain" id="PRO_5031553998" description="SUEL-type lectin domain-containing protein" evidence="2">
    <location>
        <begin position="20"/>
        <end position="487"/>
    </location>
</feature>
<protein>
    <recommendedName>
        <fullName evidence="4">SUEL-type lectin domain-containing protein</fullName>
    </recommendedName>
</protein>
<evidence type="ECO:0008006" key="4">
    <source>
        <dbReference type="Google" id="ProtNLM"/>
    </source>
</evidence>
<dbReference type="EMBL" id="HBFG01000746">
    <property type="protein sequence ID" value="CAD8729081.1"/>
    <property type="molecule type" value="Transcribed_RNA"/>
</dbReference>
<feature type="region of interest" description="Disordered" evidence="1">
    <location>
        <begin position="55"/>
        <end position="123"/>
    </location>
</feature>
<evidence type="ECO:0000313" key="3">
    <source>
        <dbReference type="EMBL" id="CAD8729081.1"/>
    </source>
</evidence>
<evidence type="ECO:0000256" key="2">
    <source>
        <dbReference type="SAM" id="SignalP"/>
    </source>
</evidence>
<evidence type="ECO:0000256" key="1">
    <source>
        <dbReference type="SAM" id="MobiDB-lite"/>
    </source>
</evidence>